<protein>
    <submittedName>
        <fullName evidence="17">Na(+)/H(+) antiporter subunit A/B</fullName>
    </submittedName>
</protein>
<dbReference type="PRINTS" id="PR01434">
    <property type="entry name" value="NADHDHGNASE5"/>
</dbReference>
<comment type="subcellular location">
    <subcellularLocation>
        <location evidence="1">Cell membrane</location>
        <topology evidence="1">Multi-pass membrane protein</topology>
    </subcellularLocation>
    <subcellularLocation>
        <location evidence="9">Membrane</location>
        <topology evidence="9">Multi-pass membrane protein</topology>
    </subcellularLocation>
</comment>
<feature type="transmembrane region" description="Helical" evidence="11">
    <location>
        <begin position="197"/>
        <end position="213"/>
    </location>
</feature>
<dbReference type="eggNOG" id="COG2111">
    <property type="taxonomic scope" value="Bacteria"/>
</dbReference>
<dbReference type="GO" id="GO:0005886">
    <property type="term" value="C:plasma membrane"/>
    <property type="evidence" value="ECO:0007669"/>
    <property type="project" value="UniProtKB-SubCell"/>
</dbReference>
<dbReference type="Pfam" id="PF13244">
    <property type="entry name" value="MbhD"/>
    <property type="match status" value="1"/>
</dbReference>
<dbReference type="InterPro" id="IPR007182">
    <property type="entry name" value="MnhB"/>
</dbReference>
<feature type="transmembrane region" description="Helical" evidence="11">
    <location>
        <begin position="104"/>
        <end position="121"/>
    </location>
</feature>
<evidence type="ECO:0000256" key="2">
    <source>
        <dbReference type="ARBA" id="ARBA00022448"/>
    </source>
</evidence>
<feature type="transmembrane region" description="Helical" evidence="11">
    <location>
        <begin position="157"/>
        <end position="177"/>
    </location>
</feature>
<dbReference type="STRING" id="1184609.KILIM_100_00040"/>
<evidence type="ECO:0000256" key="5">
    <source>
        <dbReference type="ARBA" id="ARBA00022692"/>
    </source>
</evidence>
<feature type="transmembrane region" description="Helical" evidence="11">
    <location>
        <begin position="805"/>
        <end position="825"/>
    </location>
</feature>
<dbReference type="Pfam" id="PF00361">
    <property type="entry name" value="Proton_antipo_M"/>
    <property type="match status" value="1"/>
</dbReference>
<dbReference type="GO" id="GO:0015297">
    <property type="term" value="F:antiporter activity"/>
    <property type="evidence" value="ECO:0007669"/>
    <property type="project" value="UniProtKB-KW"/>
</dbReference>
<evidence type="ECO:0000259" key="15">
    <source>
        <dbReference type="Pfam" id="PF13244"/>
    </source>
</evidence>
<name>K6XGX0_9MICO</name>
<feature type="transmembrane region" description="Helical" evidence="11">
    <location>
        <begin position="778"/>
        <end position="799"/>
    </location>
</feature>
<keyword evidence="3" id="KW-0050">Antiport</keyword>
<dbReference type="AlphaFoldDB" id="K6XGX0"/>
<feature type="transmembrane region" description="Helical" evidence="11">
    <location>
        <begin position="76"/>
        <end position="97"/>
    </location>
</feature>
<feature type="transmembrane region" description="Helical" evidence="11">
    <location>
        <begin position="738"/>
        <end position="758"/>
    </location>
</feature>
<proteinExistence type="predicted"/>
<dbReference type="InterPro" id="IPR046806">
    <property type="entry name" value="MrpA_C/MbhE"/>
</dbReference>
<evidence type="ECO:0000259" key="13">
    <source>
        <dbReference type="Pfam" id="PF00662"/>
    </source>
</evidence>
<feature type="transmembrane region" description="Helical" evidence="11">
    <location>
        <begin position="317"/>
        <end position="340"/>
    </location>
</feature>
<dbReference type="InterPro" id="IPR050616">
    <property type="entry name" value="CPA3_Na-H_Antiporter_A"/>
</dbReference>
<organism evidence="17 18">
    <name type="scientific">Kineosphaera limosa NBRC 100340</name>
    <dbReference type="NCBI Taxonomy" id="1184609"/>
    <lineage>
        <taxon>Bacteria</taxon>
        <taxon>Bacillati</taxon>
        <taxon>Actinomycetota</taxon>
        <taxon>Actinomycetes</taxon>
        <taxon>Micrococcales</taxon>
        <taxon>Dermatophilaceae</taxon>
        <taxon>Kineosphaera</taxon>
    </lineage>
</organism>
<feature type="transmembrane region" description="Helical" evidence="11">
    <location>
        <begin position="292"/>
        <end position="311"/>
    </location>
</feature>
<keyword evidence="18" id="KW-1185">Reference proteome</keyword>
<dbReference type="GO" id="GO:0006811">
    <property type="term" value="P:monoatomic ion transport"/>
    <property type="evidence" value="ECO:0007669"/>
    <property type="project" value="UniProtKB-KW"/>
</dbReference>
<dbReference type="eggNOG" id="COG1009">
    <property type="taxonomic scope" value="Bacteria"/>
</dbReference>
<evidence type="ECO:0000313" key="18">
    <source>
        <dbReference type="Proteomes" id="UP000008366"/>
    </source>
</evidence>
<keyword evidence="4" id="KW-1003">Cell membrane</keyword>
<feature type="transmembrane region" description="Helical" evidence="11">
    <location>
        <begin position="263"/>
        <end position="285"/>
    </location>
</feature>
<dbReference type="EMBL" id="BAHD01000100">
    <property type="protein sequence ID" value="GAB98094.1"/>
    <property type="molecule type" value="Genomic_DNA"/>
</dbReference>
<feature type="transmembrane region" description="Helical" evidence="11">
    <location>
        <begin position="403"/>
        <end position="426"/>
    </location>
</feature>
<feature type="compositionally biased region" description="Polar residues" evidence="10">
    <location>
        <begin position="966"/>
        <end position="978"/>
    </location>
</feature>
<evidence type="ECO:0000313" key="17">
    <source>
        <dbReference type="EMBL" id="GAB98094.1"/>
    </source>
</evidence>
<feature type="compositionally biased region" description="Acidic residues" evidence="10">
    <location>
        <begin position="928"/>
        <end position="941"/>
    </location>
</feature>
<dbReference type="PANTHER" id="PTHR43373:SF1">
    <property type="entry name" value="NA(+)_H(+) ANTIPORTER SUBUNIT A"/>
    <property type="match status" value="1"/>
</dbReference>
<feature type="domain" description="MrpA C-terminal/MbhD" evidence="15">
    <location>
        <begin position="600"/>
        <end position="663"/>
    </location>
</feature>
<dbReference type="PANTHER" id="PTHR43373">
    <property type="entry name" value="NA(+)/H(+) ANTIPORTER SUBUNIT"/>
    <property type="match status" value="1"/>
</dbReference>
<accession>K6XGX0</accession>
<dbReference type="Proteomes" id="UP000008366">
    <property type="component" value="Unassembled WGS sequence"/>
</dbReference>
<evidence type="ECO:0000259" key="16">
    <source>
        <dbReference type="Pfam" id="PF20501"/>
    </source>
</evidence>
<evidence type="ECO:0000256" key="6">
    <source>
        <dbReference type="ARBA" id="ARBA00022989"/>
    </source>
</evidence>
<feature type="transmembrane region" description="Helical" evidence="11">
    <location>
        <begin position="591"/>
        <end position="609"/>
    </location>
</feature>
<feature type="transmembrane region" description="Helical" evidence="11">
    <location>
        <begin position="127"/>
        <end position="145"/>
    </location>
</feature>
<feature type="transmembrane region" description="Helical" evidence="11">
    <location>
        <begin position="557"/>
        <end position="579"/>
    </location>
</feature>
<dbReference type="InterPro" id="IPR001750">
    <property type="entry name" value="ND/Mrp_TM"/>
</dbReference>
<evidence type="ECO:0000256" key="7">
    <source>
        <dbReference type="ARBA" id="ARBA00023065"/>
    </source>
</evidence>
<feature type="compositionally biased region" description="Pro residues" evidence="10">
    <location>
        <begin position="908"/>
        <end position="918"/>
    </location>
</feature>
<dbReference type="RefSeq" id="WP_006594626.1">
    <property type="nucleotide sequence ID" value="NZ_BAHD01000100.1"/>
</dbReference>
<feature type="transmembrane region" description="Helical" evidence="11">
    <location>
        <begin position="234"/>
        <end position="257"/>
    </location>
</feature>
<keyword evidence="5 9" id="KW-0812">Transmembrane</keyword>
<dbReference type="InterPro" id="IPR025383">
    <property type="entry name" value="MrpA_C/MbhD"/>
</dbReference>
<feature type="transmembrane region" description="Helical" evidence="11">
    <location>
        <begin position="640"/>
        <end position="662"/>
    </location>
</feature>
<feature type="transmembrane region" description="Helical" evidence="11">
    <location>
        <begin position="361"/>
        <end position="383"/>
    </location>
</feature>
<feature type="domain" description="NADH-Ubiquinone oxidoreductase (complex I) chain 5 N-terminal" evidence="13">
    <location>
        <begin position="59"/>
        <end position="100"/>
    </location>
</feature>
<evidence type="ECO:0000256" key="4">
    <source>
        <dbReference type="ARBA" id="ARBA00022475"/>
    </source>
</evidence>
<feature type="region of interest" description="Disordered" evidence="10">
    <location>
        <begin position="908"/>
        <end position="978"/>
    </location>
</feature>
<dbReference type="InterPro" id="IPR001516">
    <property type="entry name" value="Proton_antipo_N"/>
</dbReference>
<sequence>MTLALVLVAVTIVVLASPVLAKVMGPAAGWVLAAGLAACAAMVISIHTPGETTSQVLPWIPSAGIELRLRLDGLSFLFSMVVLLIGAVVMAYSAGYLKEKKPAAFYALMTGFAAAMMLLVLADDLVVLFVAWELTTLCSYFLILRSGPKACPPATRTLLITAGGGLCLLGAVAMIWAQTGTTHLSAALVHPVWAEDPFFAGVVAFLVAIAAMTKSAQFPFHSWLPDAMVAPAPVSAYLHAAAMVKAGIFLLMLFAAACAHSPVWPWMLITFGLITTVMGGVFALQRHDLKELLAYSTVSQLGLLVAVIGIGTPTAMLAASVHILAHALFKAAGFMHVGLLEKRFGSRHINDLSGLAKSTPWDSAMITIAAASMAGVIPTLGFVSKELILEGMLGSPFDGAGSGWLLVGIVTLGAIFTVGYSAHMIFNTLPGPVISTPVRKGTFPMEFAIAVAAGGSLVFGLAVFLLDSIAGQSAASVARVNADEIPYLSLWHGINAPLLLSITALVLGLTLAAIVRRNLEAVERPLLPFTGVELVQGWQNATIAFGRRVGDLTRTDAPAFHLAIPSAGLAVAAFGLPLLWHGMPTQSPTDWLDVVLLGAVVGGIIVVIGAKYRLTAIIAVGIVGFSVALWYFSLGAADVALTQLLVDILTVVILVLIISRLGRRFLLTSGGPRRYGAAAISLLAGVAATLAALTLTGHRGLSPVGEYFLANAQEDTGGTNVVNTILVDYRALDTFGELVVLAIAALSVYALVQARALVDSPRLLMRRSSLANPVRNAIFLVGAGRILQPVMIFGSFYVLLRGHNAPGGGFIGALVGASALALAYVSSANEEARWMRLPYLAIAGGGILVAVGSGFLGYFDGSFLRPLHADLLGVHLTSALIFDVGVYLAVFGVILAALRLLGLTKPPPRAAASPPTPDGAPTGSLPVIDDDDDLSGTDEWSDPQTVGMQTIGAQAAEKPGAEKSGAQKQSGDTQGEER</sequence>
<evidence type="ECO:0000259" key="12">
    <source>
        <dbReference type="Pfam" id="PF00361"/>
    </source>
</evidence>
<dbReference type="Pfam" id="PF04039">
    <property type="entry name" value="MnhB"/>
    <property type="match status" value="1"/>
</dbReference>
<evidence type="ECO:0000256" key="11">
    <source>
        <dbReference type="SAM" id="Phobius"/>
    </source>
</evidence>
<feature type="transmembrane region" description="Helical" evidence="11">
    <location>
        <begin position="616"/>
        <end position="634"/>
    </location>
</feature>
<feature type="transmembrane region" description="Helical" evidence="11">
    <location>
        <begin position="837"/>
        <end position="859"/>
    </location>
</feature>
<feature type="transmembrane region" description="Helical" evidence="11">
    <location>
        <begin position="490"/>
        <end position="515"/>
    </location>
</feature>
<evidence type="ECO:0000256" key="3">
    <source>
        <dbReference type="ARBA" id="ARBA00022449"/>
    </source>
</evidence>
<keyword evidence="2" id="KW-0813">Transport</keyword>
<evidence type="ECO:0000259" key="14">
    <source>
        <dbReference type="Pfam" id="PF04039"/>
    </source>
</evidence>
<feature type="domain" description="NADH:quinone oxidoreductase/Mrp antiporter transmembrane" evidence="12">
    <location>
        <begin position="122"/>
        <end position="394"/>
    </location>
</feature>
<keyword evidence="6 11" id="KW-1133">Transmembrane helix</keyword>
<reference evidence="17 18" key="1">
    <citation type="submission" date="2012-08" db="EMBL/GenBank/DDBJ databases">
        <title>Whole genome shotgun sequence of Kineosphaera limosa NBRC 100340.</title>
        <authorList>
            <person name="Yoshida I."/>
            <person name="Isaki S."/>
            <person name="Hosoyama A."/>
            <person name="Tsuchikane K."/>
            <person name="Katsumata H."/>
            <person name="Ando Y."/>
            <person name="Ohji S."/>
            <person name="Hamada M."/>
            <person name="Tamura T."/>
            <person name="Yamazoe A."/>
            <person name="Yamazaki S."/>
            <person name="Fujita N."/>
        </authorList>
    </citation>
    <scope>NUCLEOTIDE SEQUENCE [LARGE SCALE GENOMIC DNA]</scope>
    <source>
        <strain evidence="17 18">NBRC 100340</strain>
    </source>
</reference>
<evidence type="ECO:0000256" key="8">
    <source>
        <dbReference type="ARBA" id="ARBA00023136"/>
    </source>
</evidence>
<gene>
    <name evidence="17" type="primary">mrpA</name>
    <name evidence="17" type="synonym">mrpB</name>
    <name evidence="17" type="ORF">KILIM_100_00040</name>
</gene>
<feature type="domain" description="Na+/H+ antiporter MnhB subunit-related protein" evidence="14">
    <location>
        <begin position="784"/>
        <end position="895"/>
    </location>
</feature>
<keyword evidence="7" id="KW-0406">Ion transport</keyword>
<comment type="caution">
    <text evidence="17">The sequence shown here is derived from an EMBL/GenBank/DDBJ whole genome shotgun (WGS) entry which is preliminary data.</text>
</comment>
<feature type="transmembrane region" description="Helical" evidence="11">
    <location>
        <begin position="674"/>
        <end position="695"/>
    </location>
</feature>
<dbReference type="Pfam" id="PF00662">
    <property type="entry name" value="Proton_antipo_N"/>
    <property type="match status" value="1"/>
</dbReference>
<feature type="compositionally biased region" description="Polar residues" evidence="10">
    <location>
        <begin position="942"/>
        <end position="952"/>
    </location>
</feature>
<evidence type="ECO:0000256" key="1">
    <source>
        <dbReference type="ARBA" id="ARBA00004651"/>
    </source>
</evidence>
<feature type="transmembrane region" description="Helical" evidence="11">
    <location>
        <begin position="447"/>
        <end position="470"/>
    </location>
</feature>
<dbReference type="Pfam" id="PF20501">
    <property type="entry name" value="MbhE"/>
    <property type="match status" value="1"/>
</dbReference>
<feature type="transmembrane region" description="Helical" evidence="11">
    <location>
        <begin position="879"/>
        <end position="901"/>
    </location>
</feature>
<evidence type="ECO:0000256" key="9">
    <source>
        <dbReference type="RuleBase" id="RU000320"/>
    </source>
</evidence>
<keyword evidence="8 11" id="KW-0472">Membrane</keyword>
<evidence type="ECO:0000256" key="10">
    <source>
        <dbReference type="SAM" id="MobiDB-lite"/>
    </source>
</evidence>
<feature type="domain" description="MrpA C-terminal/MbhE" evidence="16">
    <location>
        <begin position="673"/>
        <end position="753"/>
    </location>
</feature>